<name>A0A2Z5GBX4_9BACT</name>
<keyword evidence="1" id="KW-0614">Plasmid</keyword>
<evidence type="ECO:0000313" key="2">
    <source>
        <dbReference type="Proteomes" id="UP000253606"/>
    </source>
</evidence>
<keyword evidence="2" id="KW-1185">Reference proteome</keyword>
<proteinExistence type="predicted"/>
<gene>
    <name evidence="1" type="ORF">ACPOL_6897</name>
</gene>
<geneLocation type="plasmid" evidence="2">
    <name>pacpol2</name>
</geneLocation>
<dbReference type="KEGG" id="abas:ACPOL_6897"/>
<evidence type="ECO:0000313" key="1">
    <source>
        <dbReference type="EMBL" id="AXC16105.1"/>
    </source>
</evidence>
<accession>A0A2Z5GBX4</accession>
<dbReference type="AlphaFoldDB" id="A0A2Z5GBX4"/>
<sequence length="46" mass="5239">MLSYLNYGVCGFSFELLSLYDLSIAKSIHFEQNQLLNLGGQRSKHC</sequence>
<protein>
    <submittedName>
        <fullName evidence="1">Uncharacterized protein</fullName>
    </submittedName>
</protein>
<reference evidence="1 2" key="1">
    <citation type="journal article" date="2018" name="Front. Microbiol.">
        <title>Hydrolytic Capabilities as a Key to Environmental Success: Chitinolytic and Cellulolytic Acidobacteria From Acidic Sub-arctic Soils and Boreal Peatlands.</title>
        <authorList>
            <person name="Belova S.E."/>
            <person name="Ravin N.V."/>
            <person name="Pankratov T.A."/>
            <person name="Rakitin A.L."/>
            <person name="Ivanova A.A."/>
            <person name="Beletsky A.V."/>
            <person name="Mardanov A.V."/>
            <person name="Sinninghe Damste J.S."/>
            <person name="Dedysh S.N."/>
        </authorList>
    </citation>
    <scope>NUCLEOTIDE SEQUENCE [LARGE SCALE GENOMIC DNA]</scope>
    <source>
        <strain evidence="1 2">SBC82</strain>
        <plasmid evidence="2">pacpol2</plasmid>
    </source>
</reference>
<dbReference type="EMBL" id="CP030842">
    <property type="protein sequence ID" value="AXC16105.1"/>
    <property type="molecule type" value="Genomic_DNA"/>
</dbReference>
<dbReference type="Proteomes" id="UP000253606">
    <property type="component" value="Plasmid pACPOL2"/>
</dbReference>
<organism evidence="1 2">
    <name type="scientific">Acidisarcina polymorpha</name>
    <dbReference type="NCBI Taxonomy" id="2211140"/>
    <lineage>
        <taxon>Bacteria</taxon>
        <taxon>Pseudomonadati</taxon>
        <taxon>Acidobacteriota</taxon>
        <taxon>Terriglobia</taxon>
        <taxon>Terriglobales</taxon>
        <taxon>Acidobacteriaceae</taxon>
        <taxon>Acidisarcina</taxon>
    </lineage>
</organism>